<sequence>MKLTHMIRFKICEQKTMPTQTGAFRGAGVISEQSQTLPSVFDIWAQQSLAESIKPALKHLAKFLSNWYPKESKTTIKWLDEFYLAFSLFLENYYLKNYGGSFSENFYGMKRVSFKTNRSPQGREKMRSLFFVCFWPYFKGKLDDLQNKLAELGEQQKTKFAKIFLKYYPIFKSILAGAVILFQIFYIFNYSTTPSPFLWFSGVRLEKLTPNDLLNFQTIPLHLQDSSFLTRIWRFIISIPSVFGRLFTYGLFFVQFLEYFYASDASKELANVHSRQSPPIHPAKRITEVEVLTMEVDKCPICYRRRTNDTVLSVSGYIFCYSCIENYVKSEGVCPVTFLPATTAQLVKLYA</sequence>
<proteinExistence type="predicted"/>
<dbReference type="WBParaSite" id="JU765_v2.g9410.t1">
    <property type="protein sequence ID" value="JU765_v2.g9410.t1"/>
    <property type="gene ID" value="JU765_v2.g9410"/>
</dbReference>
<reference evidence="2" key="1">
    <citation type="submission" date="2022-11" db="UniProtKB">
        <authorList>
            <consortium name="WormBaseParasite"/>
        </authorList>
    </citation>
    <scope>IDENTIFICATION</scope>
</reference>
<dbReference type="Proteomes" id="UP000887576">
    <property type="component" value="Unplaced"/>
</dbReference>
<accession>A0AC34RQV8</accession>
<evidence type="ECO:0000313" key="2">
    <source>
        <dbReference type="WBParaSite" id="JU765_v2.g9410.t1"/>
    </source>
</evidence>
<evidence type="ECO:0000313" key="1">
    <source>
        <dbReference type="Proteomes" id="UP000887576"/>
    </source>
</evidence>
<organism evidence="1 2">
    <name type="scientific">Panagrolaimus sp. JU765</name>
    <dbReference type="NCBI Taxonomy" id="591449"/>
    <lineage>
        <taxon>Eukaryota</taxon>
        <taxon>Metazoa</taxon>
        <taxon>Ecdysozoa</taxon>
        <taxon>Nematoda</taxon>
        <taxon>Chromadorea</taxon>
        <taxon>Rhabditida</taxon>
        <taxon>Tylenchina</taxon>
        <taxon>Panagrolaimomorpha</taxon>
        <taxon>Panagrolaimoidea</taxon>
        <taxon>Panagrolaimidae</taxon>
        <taxon>Panagrolaimus</taxon>
    </lineage>
</organism>
<name>A0AC34RQV8_9BILA</name>
<protein>
    <submittedName>
        <fullName evidence="2">Peroxisome assembly protein 12</fullName>
    </submittedName>
</protein>